<evidence type="ECO:0000313" key="8">
    <source>
        <dbReference type="EMBL" id="MBE9032562.1"/>
    </source>
</evidence>
<gene>
    <name evidence="8" type="ORF">IQ266_22755</name>
</gene>
<dbReference type="PANTHER" id="PTHR34597">
    <property type="entry name" value="SLR1661 PROTEIN"/>
    <property type="match status" value="1"/>
</dbReference>
<evidence type="ECO:0000256" key="1">
    <source>
        <dbReference type="ARBA" id="ARBA00022452"/>
    </source>
</evidence>
<sequence length="596" mass="67198">MKPRILFIPISILLVWQPAVAQTINLPRDRTPSEKTIEVTPPTIPTASPPLPTPPIIRPPTSKPGKDIEFRTTGFIIQGSQIFNQTEIDQLVQTTLCQRQLRRRVLLREQERQTQLQTCLTQAPKIDARSYRFGDVIAIRDAITESYIQKGYITTGAYIPTQEFGPQEPVQINVIEGELESIEIQGNPRLNSGYIRSRIAQAAKPPLNRNRLIQDLQLLRLNPLISQLSATLSSGTQPGKSRLNLSIQEAPTFQSQINLNNRRSPSIGSFERSIQLAENNLLGLGDRLSAGYDNTQGNNRFNIAYQIPITPSNTTLSLDYGSINSSIVEAPANLLDITSRSRYYELSLRHPIQQTPNNAFEIGLTFSHRRSQTFVGLDDVGAFPLSFDADDQGRINVSALRFFQDWTQRSSREVYALRSQFSLGVPSFGATQNQDRADSTFFSWRGQAQYVRVLGDNPDRLLLLRTDLQLSDRPLLSFEQFGIGGSERGRGYRQDTLLADNGIFASAEMRLPIARFKQWNSKLSLTPFIDIGHGWNRNRADPELSTLFSGGFGLRWQTGDRLTATLEYGIPFTRRSDNRRTLQENGLYLSVLWQPF</sequence>
<evidence type="ECO:0000256" key="3">
    <source>
        <dbReference type="ARBA" id="ARBA00023237"/>
    </source>
</evidence>
<accession>A0A928VRS3</accession>
<evidence type="ECO:0000256" key="2">
    <source>
        <dbReference type="ARBA" id="ARBA00022692"/>
    </source>
</evidence>
<evidence type="ECO:0000259" key="7">
    <source>
        <dbReference type="Pfam" id="PF08479"/>
    </source>
</evidence>
<dbReference type="GO" id="GO:0098046">
    <property type="term" value="C:type V protein secretion system complex"/>
    <property type="evidence" value="ECO:0007669"/>
    <property type="project" value="TreeGrafter"/>
</dbReference>
<keyword evidence="9" id="KW-1185">Reference proteome</keyword>
<reference evidence="8" key="1">
    <citation type="submission" date="2020-10" db="EMBL/GenBank/DDBJ databases">
        <authorList>
            <person name="Castelo-Branco R."/>
            <person name="Eusebio N."/>
            <person name="Adriana R."/>
            <person name="Vieira A."/>
            <person name="Brugerolle De Fraissinette N."/>
            <person name="Rezende De Castro R."/>
            <person name="Schneider M.P."/>
            <person name="Vasconcelos V."/>
            <person name="Leao P.N."/>
        </authorList>
    </citation>
    <scope>NUCLEOTIDE SEQUENCE</scope>
    <source>
        <strain evidence="8">LEGE 11480</strain>
    </source>
</reference>
<feature type="chain" id="PRO_5036735300" evidence="5">
    <location>
        <begin position="22"/>
        <end position="596"/>
    </location>
</feature>
<evidence type="ECO:0000313" key="9">
    <source>
        <dbReference type="Proteomes" id="UP000625316"/>
    </source>
</evidence>
<evidence type="ECO:0000256" key="5">
    <source>
        <dbReference type="SAM" id="SignalP"/>
    </source>
</evidence>
<dbReference type="Proteomes" id="UP000625316">
    <property type="component" value="Unassembled WGS sequence"/>
</dbReference>
<comment type="caution">
    <text evidence="8">The sequence shown here is derived from an EMBL/GenBank/DDBJ whole genome shotgun (WGS) entry which is preliminary data.</text>
</comment>
<proteinExistence type="predicted"/>
<dbReference type="Gene3D" id="2.40.160.50">
    <property type="entry name" value="membrane protein fhac: a member of the omp85/tpsb transporter family"/>
    <property type="match status" value="1"/>
</dbReference>
<evidence type="ECO:0000256" key="4">
    <source>
        <dbReference type="SAM" id="MobiDB-lite"/>
    </source>
</evidence>
<keyword evidence="2" id="KW-0812">Transmembrane</keyword>
<dbReference type="Gene3D" id="3.10.20.310">
    <property type="entry name" value="membrane protein fhac"/>
    <property type="match status" value="1"/>
</dbReference>
<dbReference type="PANTHER" id="PTHR34597:SF1">
    <property type="entry name" value="HEME_HEMOPEXIN TRANSPORTER PROTEIN HUXB"/>
    <property type="match status" value="1"/>
</dbReference>
<protein>
    <submittedName>
        <fullName evidence="8">BamA/TamA family outer membrane protein</fullName>
    </submittedName>
</protein>
<dbReference type="InterPro" id="IPR005565">
    <property type="entry name" value="Hemolysn_activator_HlyB_C"/>
</dbReference>
<feature type="compositionally biased region" description="Pro residues" evidence="4">
    <location>
        <begin position="42"/>
        <end position="54"/>
    </location>
</feature>
<dbReference type="Pfam" id="PF08479">
    <property type="entry name" value="POTRA_2"/>
    <property type="match status" value="1"/>
</dbReference>
<keyword evidence="3" id="KW-0998">Cell outer membrane</keyword>
<keyword evidence="5" id="KW-0732">Signal</keyword>
<feature type="domain" description="Polypeptide-transport-associated ShlB-type" evidence="7">
    <location>
        <begin position="132"/>
        <end position="177"/>
    </location>
</feature>
<keyword evidence="1" id="KW-1134">Transmembrane beta strand</keyword>
<organism evidence="8 9">
    <name type="scientific">Romeriopsis navalis LEGE 11480</name>
    <dbReference type="NCBI Taxonomy" id="2777977"/>
    <lineage>
        <taxon>Bacteria</taxon>
        <taxon>Bacillati</taxon>
        <taxon>Cyanobacteriota</taxon>
        <taxon>Cyanophyceae</taxon>
        <taxon>Leptolyngbyales</taxon>
        <taxon>Leptolyngbyaceae</taxon>
        <taxon>Romeriopsis</taxon>
        <taxon>Romeriopsis navalis</taxon>
    </lineage>
</organism>
<keyword evidence="1" id="KW-0472">Membrane</keyword>
<dbReference type="EMBL" id="JADEXQ010000111">
    <property type="protein sequence ID" value="MBE9032562.1"/>
    <property type="molecule type" value="Genomic_DNA"/>
</dbReference>
<dbReference type="Pfam" id="PF03865">
    <property type="entry name" value="ShlB"/>
    <property type="match status" value="1"/>
</dbReference>
<dbReference type="GO" id="GO:0046819">
    <property type="term" value="P:protein secretion by the type V secretion system"/>
    <property type="evidence" value="ECO:0007669"/>
    <property type="project" value="TreeGrafter"/>
</dbReference>
<feature type="signal peptide" evidence="5">
    <location>
        <begin position="1"/>
        <end position="21"/>
    </location>
</feature>
<feature type="domain" description="Haemolysin activator HlyB C-terminal" evidence="6">
    <location>
        <begin position="239"/>
        <end position="555"/>
    </location>
</feature>
<evidence type="ECO:0000259" key="6">
    <source>
        <dbReference type="Pfam" id="PF03865"/>
    </source>
</evidence>
<dbReference type="InterPro" id="IPR051544">
    <property type="entry name" value="TPS_OM_transporter"/>
</dbReference>
<dbReference type="GO" id="GO:0008320">
    <property type="term" value="F:protein transmembrane transporter activity"/>
    <property type="evidence" value="ECO:0007669"/>
    <property type="project" value="TreeGrafter"/>
</dbReference>
<dbReference type="RefSeq" id="WP_264327379.1">
    <property type="nucleotide sequence ID" value="NZ_JADEXQ010000111.1"/>
</dbReference>
<name>A0A928VRS3_9CYAN</name>
<feature type="region of interest" description="Disordered" evidence="4">
    <location>
        <begin position="32"/>
        <end position="54"/>
    </location>
</feature>
<dbReference type="InterPro" id="IPR013686">
    <property type="entry name" value="Polypept-transport_assoc_ShlB"/>
</dbReference>
<dbReference type="AlphaFoldDB" id="A0A928VRS3"/>